<dbReference type="EMBL" id="ACFC01000004">
    <property type="protein sequence ID" value="EEE07303.1"/>
    <property type="molecule type" value="Genomic_DNA"/>
</dbReference>
<organism evidence="1 2">
    <name type="scientific">Burkholderia multivorans CGD2</name>
    <dbReference type="NCBI Taxonomy" id="513052"/>
    <lineage>
        <taxon>Bacteria</taxon>
        <taxon>Pseudomonadati</taxon>
        <taxon>Pseudomonadota</taxon>
        <taxon>Betaproteobacteria</taxon>
        <taxon>Burkholderiales</taxon>
        <taxon>Burkholderiaceae</taxon>
        <taxon>Burkholderia</taxon>
        <taxon>Burkholderia cepacia complex</taxon>
    </lineage>
</organism>
<comment type="caution">
    <text evidence="1">The sequence shown here is derived from an EMBL/GenBank/DDBJ whole genome shotgun (WGS) entry which is preliminary data.</text>
</comment>
<name>B9BNY5_9BURK</name>
<accession>B9BNY5</accession>
<dbReference type="AlphaFoldDB" id="B9BNY5"/>
<reference evidence="1 2" key="1">
    <citation type="journal article" date="2012" name="J. Bacteriol.">
        <title>Draft Genome Sequence Determination for Cystic Fibrosis and Chronic Granulomatous Disease Burkholderia multivorans Isolates.</title>
        <authorList>
            <person name="Varga J.J."/>
            <person name="Losada L."/>
            <person name="Zelazny A.M."/>
            <person name="Brinkac L."/>
            <person name="Harkins D."/>
            <person name="Radune D."/>
            <person name="Hostetler J."/>
            <person name="Sampaio E.P."/>
            <person name="Ronning C.M."/>
            <person name="Nierman W.C."/>
            <person name="Greenberg D.E."/>
            <person name="Holland S.M."/>
            <person name="Goldberg J.B."/>
        </authorList>
    </citation>
    <scope>NUCLEOTIDE SEQUENCE [LARGE SCALE GENOMIC DNA]</scope>
    <source>
        <strain evidence="1 2">CGD2</strain>
    </source>
</reference>
<evidence type="ECO:0000313" key="1">
    <source>
        <dbReference type="EMBL" id="EEE07303.1"/>
    </source>
</evidence>
<gene>
    <name evidence="1" type="ORF">BURMUCGD2_6405</name>
</gene>
<sequence>MYLSGKMKRLAGFDIDVRNAAWEIEFQAFLMACQIDPPH</sequence>
<proteinExistence type="predicted"/>
<dbReference type="Proteomes" id="UP000004535">
    <property type="component" value="Unassembled WGS sequence"/>
</dbReference>
<protein>
    <submittedName>
        <fullName evidence="1">Uncharacterized protein</fullName>
    </submittedName>
</protein>
<evidence type="ECO:0000313" key="2">
    <source>
        <dbReference type="Proteomes" id="UP000004535"/>
    </source>
</evidence>